<keyword evidence="6 13" id="KW-0812">Transmembrane</keyword>
<evidence type="ECO:0000256" key="12">
    <source>
        <dbReference type="ARBA" id="ARBA00023225"/>
    </source>
</evidence>
<dbReference type="Proteomes" id="UP000294380">
    <property type="component" value="Chromosome"/>
</dbReference>
<comment type="similarity">
    <text evidence="2 13">Belongs to the FliP/MopC/SpaP family.</text>
</comment>
<evidence type="ECO:0000256" key="8">
    <source>
        <dbReference type="ARBA" id="ARBA00022927"/>
    </source>
</evidence>
<dbReference type="AlphaFoldDB" id="A0A451D5B1"/>
<evidence type="ECO:0000256" key="1">
    <source>
        <dbReference type="ARBA" id="ARBA00003663"/>
    </source>
</evidence>
<evidence type="ECO:0000313" key="15">
    <source>
        <dbReference type="Proteomes" id="UP000294380"/>
    </source>
</evidence>
<keyword evidence="5 13" id="KW-1003">Cell membrane</keyword>
<feature type="transmembrane region" description="Helical" evidence="13">
    <location>
        <begin position="184"/>
        <end position="210"/>
    </location>
</feature>
<feature type="transmembrane region" description="Helical" evidence="13">
    <location>
        <begin position="222"/>
        <end position="243"/>
    </location>
</feature>
<reference evidence="14 15" key="1">
    <citation type="submission" date="2019-02" db="EMBL/GenBank/DDBJ databases">
        <authorList>
            <person name="Manzano-Marin A."/>
            <person name="Manzano-Marin A."/>
        </authorList>
    </citation>
    <scope>NUCLEOTIDE SEQUENCE [LARGE SCALE GENOMIC DNA]</scope>
    <source>
        <strain evidence="14 15">BuCikochiana</strain>
    </source>
</reference>
<feature type="transmembrane region" description="Helical" evidence="13">
    <location>
        <begin position="85"/>
        <end position="104"/>
    </location>
</feature>
<dbReference type="GO" id="GO:0005886">
    <property type="term" value="C:plasma membrane"/>
    <property type="evidence" value="ECO:0007669"/>
    <property type="project" value="UniProtKB-SubCell"/>
</dbReference>
<dbReference type="InterPro" id="IPR005838">
    <property type="entry name" value="T3SS_IM_P"/>
</dbReference>
<keyword evidence="14" id="KW-0966">Cell projection</keyword>
<protein>
    <recommendedName>
        <fullName evidence="3 13">Flagellar biosynthetic protein FliP</fullName>
    </recommendedName>
</protein>
<evidence type="ECO:0000256" key="5">
    <source>
        <dbReference type="ARBA" id="ARBA00022475"/>
    </source>
</evidence>
<dbReference type="PANTHER" id="PTHR30587:SF0">
    <property type="entry name" value="FLAGELLAR BIOSYNTHETIC PROTEIN FLIP"/>
    <property type="match status" value="1"/>
</dbReference>
<sequence precursor="true">MLHKSIISCLSIVPVFLLTNMPNNNIGNIINNGLDIFNFSVQSSIILTVLSVIPALLLMMTCFTRIILVFSFLRTALGTPYSPPNQILVGLSLFLTLFIMSPVFKKVSNIAIVPLCKHEINLDVALQNGIKPFHEFMLKQTRKSDLSVFLRLAKVSPKTYCSEVPIQVLLPAFMISELKTAFQIGFTIFLPFLIVDLVVASVLMSLGMMMVPPSTISLPLKLILFVLSDGWRLLIISLSKSFFV</sequence>
<keyword evidence="14" id="KW-0282">Flagellum</keyword>
<dbReference type="GO" id="GO:0009425">
    <property type="term" value="C:bacterial-type flagellum basal body"/>
    <property type="evidence" value="ECO:0007669"/>
    <property type="project" value="UniProtKB-SubCell"/>
</dbReference>
<evidence type="ECO:0000256" key="9">
    <source>
        <dbReference type="ARBA" id="ARBA00022989"/>
    </source>
</evidence>
<evidence type="ECO:0000256" key="7">
    <source>
        <dbReference type="ARBA" id="ARBA00022795"/>
    </source>
</evidence>
<keyword evidence="9 13" id="KW-1133">Transmembrane helix</keyword>
<dbReference type="Pfam" id="PF00813">
    <property type="entry name" value="FliP"/>
    <property type="match status" value="1"/>
</dbReference>
<feature type="transmembrane region" description="Helical" evidence="13">
    <location>
        <begin position="45"/>
        <end position="73"/>
    </location>
</feature>
<evidence type="ECO:0000256" key="4">
    <source>
        <dbReference type="ARBA" id="ARBA00022448"/>
    </source>
</evidence>
<evidence type="ECO:0000256" key="13">
    <source>
        <dbReference type="RuleBase" id="RU362069"/>
    </source>
</evidence>
<dbReference type="GO" id="GO:0044781">
    <property type="term" value="P:bacterial-type flagellum organization"/>
    <property type="evidence" value="ECO:0007669"/>
    <property type="project" value="UniProtKB-UniRule"/>
</dbReference>
<evidence type="ECO:0000256" key="3">
    <source>
        <dbReference type="ARBA" id="ARBA00021714"/>
    </source>
</evidence>
<evidence type="ECO:0000256" key="6">
    <source>
        <dbReference type="ARBA" id="ARBA00022692"/>
    </source>
</evidence>
<dbReference type="OrthoDB" id="9805111at2"/>
<dbReference type="GO" id="GO:0009306">
    <property type="term" value="P:protein secretion"/>
    <property type="evidence" value="ECO:0007669"/>
    <property type="project" value="UniProtKB-UniRule"/>
</dbReference>
<dbReference type="PROSITE" id="PS01060">
    <property type="entry name" value="FLIP_1"/>
    <property type="match status" value="1"/>
</dbReference>
<dbReference type="PRINTS" id="PR01302">
    <property type="entry name" value="TYPE3IMPPROT"/>
</dbReference>
<accession>A0A451D5B1</accession>
<evidence type="ECO:0000256" key="10">
    <source>
        <dbReference type="ARBA" id="ARBA00023136"/>
    </source>
</evidence>
<keyword evidence="14" id="KW-0969">Cilium</keyword>
<keyword evidence="10 13" id="KW-0472">Membrane</keyword>
<dbReference type="InterPro" id="IPR005837">
    <property type="entry name" value="FliP"/>
</dbReference>
<name>A0A451D5B1_9GAMM</name>
<dbReference type="PANTHER" id="PTHR30587">
    <property type="entry name" value="FLAGELLAR BIOSYNTHETIC PROTEIN FLIP"/>
    <property type="match status" value="1"/>
</dbReference>
<gene>
    <name evidence="13 14" type="primary">fliP</name>
    <name evidence="14" type="ORF">BUCIKOCA2762_052</name>
</gene>
<evidence type="ECO:0000256" key="2">
    <source>
        <dbReference type="ARBA" id="ARBA00006257"/>
    </source>
</evidence>
<keyword evidence="7 13" id="KW-1005">Bacterial flagellum biogenesis</keyword>
<proteinExistence type="inferred from homology"/>
<comment type="function">
    <text evidence="1 13">Plays a role in the flagellum-specific transport system.</text>
</comment>
<dbReference type="PRINTS" id="PR00951">
    <property type="entry name" value="FLGBIOSNFLIP"/>
</dbReference>
<keyword evidence="12 13" id="KW-1006">Bacterial flagellum protein export</keyword>
<keyword evidence="11" id="KW-0975">Bacterial flagellum</keyword>
<dbReference type="NCBIfam" id="TIGR01103">
    <property type="entry name" value="fliP"/>
    <property type="match status" value="1"/>
</dbReference>
<keyword evidence="8 13" id="KW-0653">Protein transport</keyword>
<evidence type="ECO:0000313" key="14">
    <source>
        <dbReference type="EMBL" id="VFP80973.1"/>
    </source>
</evidence>
<evidence type="ECO:0000256" key="11">
    <source>
        <dbReference type="ARBA" id="ARBA00023143"/>
    </source>
</evidence>
<organism evidence="14 15">
    <name type="scientific">Buchnera aphidicola</name>
    <name type="common">Cinara kochiana kochiana</name>
    <dbReference type="NCBI Taxonomy" id="2518976"/>
    <lineage>
        <taxon>Bacteria</taxon>
        <taxon>Pseudomonadati</taxon>
        <taxon>Pseudomonadota</taxon>
        <taxon>Gammaproteobacteria</taxon>
        <taxon>Enterobacterales</taxon>
        <taxon>Erwiniaceae</taxon>
        <taxon>Buchnera</taxon>
    </lineage>
</organism>
<dbReference type="EMBL" id="LR217707">
    <property type="protein sequence ID" value="VFP80973.1"/>
    <property type="molecule type" value="Genomic_DNA"/>
</dbReference>
<comment type="subcellular location">
    <subcellularLocation>
        <location evidence="13">Cell membrane</location>
        <topology evidence="13">Multi-pass membrane protein</topology>
    </subcellularLocation>
    <subcellularLocation>
        <location evidence="13">Bacterial flagellum basal body</location>
    </subcellularLocation>
</comment>
<dbReference type="NCBIfam" id="NF009438">
    <property type="entry name" value="PRK12797.1"/>
    <property type="match status" value="1"/>
</dbReference>
<dbReference type="RefSeq" id="WP_154028289.1">
    <property type="nucleotide sequence ID" value="NZ_LR217707.1"/>
</dbReference>
<keyword evidence="4 13" id="KW-0813">Transport</keyword>